<dbReference type="InterPro" id="IPR040239">
    <property type="entry name" value="HcpB-like"/>
</dbReference>
<evidence type="ECO:0000313" key="3">
    <source>
        <dbReference type="EMBL" id="KAK2170336.1"/>
    </source>
</evidence>
<proteinExistence type="inferred from homology"/>
<organism evidence="3 4">
    <name type="scientific">Paralvinella palmiformis</name>
    <dbReference type="NCBI Taxonomy" id="53620"/>
    <lineage>
        <taxon>Eukaryota</taxon>
        <taxon>Metazoa</taxon>
        <taxon>Spiralia</taxon>
        <taxon>Lophotrochozoa</taxon>
        <taxon>Annelida</taxon>
        <taxon>Polychaeta</taxon>
        <taxon>Sedentaria</taxon>
        <taxon>Canalipalpata</taxon>
        <taxon>Terebellida</taxon>
        <taxon>Terebelliformia</taxon>
        <taxon>Alvinellidae</taxon>
        <taxon>Paralvinella</taxon>
    </lineage>
</organism>
<accession>A0AAD9NJ90</accession>
<evidence type="ECO:0000256" key="1">
    <source>
        <dbReference type="ARBA" id="ARBA00008486"/>
    </source>
</evidence>
<dbReference type="AlphaFoldDB" id="A0AAD9NJ90"/>
<keyword evidence="2" id="KW-0677">Repeat</keyword>
<dbReference type="Proteomes" id="UP001208570">
    <property type="component" value="Unassembled WGS sequence"/>
</dbReference>
<sequence>MSGLAGAYDLRKEEEVKEYLDNLGTEYRFQCYYEKRPDGCHRLADFLEAFRRDETRARKVFLQNCEENNYGHSCFKYGNYNMMGTAGPCSFDEAMKFYLKGCDHSYGPSCHNVALLLQSGRLQNKERDFIKAADYLQRGCDLGNMPSCGHLSTYFITGKPGIAADMTKAFELAKQACEMGHMYACANLSIMYKKGEGTNVDLELSKKSQDRAKELFDEMTKIEKTLTFEQ</sequence>
<evidence type="ECO:0000313" key="4">
    <source>
        <dbReference type="Proteomes" id="UP001208570"/>
    </source>
</evidence>
<comment type="similarity">
    <text evidence="1">Belongs to the hcp beta-lactamase family.</text>
</comment>
<dbReference type="InterPro" id="IPR006597">
    <property type="entry name" value="Sel1-like"/>
</dbReference>
<reference evidence="3" key="1">
    <citation type="journal article" date="2023" name="Mol. Biol. Evol.">
        <title>Third-Generation Sequencing Reveals the Adaptive Role of the Epigenome in Three Deep-Sea Polychaetes.</title>
        <authorList>
            <person name="Perez M."/>
            <person name="Aroh O."/>
            <person name="Sun Y."/>
            <person name="Lan Y."/>
            <person name="Juniper S.K."/>
            <person name="Young C.R."/>
            <person name="Angers B."/>
            <person name="Qian P.Y."/>
        </authorList>
    </citation>
    <scope>NUCLEOTIDE SEQUENCE</scope>
    <source>
        <strain evidence="3">P08H-3</strain>
    </source>
</reference>
<dbReference type="Pfam" id="PF08238">
    <property type="entry name" value="Sel1"/>
    <property type="match status" value="4"/>
</dbReference>
<dbReference type="Gene3D" id="1.25.40.10">
    <property type="entry name" value="Tetratricopeptide repeat domain"/>
    <property type="match status" value="1"/>
</dbReference>
<dbReference type="InterPro" id="IPR011990">
    <property type="entry name" value="TPR-like_helical_dom_sf"/>
</dbReference>
<name>A0AAD9NJ90_9ANNE</name>
<comment type="caution">
    <text evidence="3">The sequence shown here is derived from an EMBL/GenBank/DDBJ whole genome shotgun (WGS) entry which is preliminary data.</text>
</comment>
<dbReference type="PANTHER" id="PTHR13891:SF1">
    <property type="entry name" value="CYTOCHROME C OXIDASE ASSEMBLY FACTOR 7"/>
    <property type="match status" value="1"/>
</dbReference>
<keyword evidence="4" id="KW-1185">Reference proteome</keyword>
<evidence type="ECO:0008006" key="5">
    <source>
        <dbReference type="Google" id="ProtNLM"/>
    </source>
</evidence>
<dbReference type="SMART" id="SM00671">
    <property type="entry name" value="SEL1"/>
    <property type="match status" value="5"/>
</dbReference>
<dbReference type="GO" id="GO:0005758">
    <property type="term" value="C:mitochondrial intermembrane space"/>
    <property type="evidence" value="ECO:0007669"/>
    <property type="project" value="TreeGrafter"/>
</dbReference>
<dbReference type="PANTHER" id="PTHR13891">
    <property type="entry name" value="CYTOCHROME C OXIDASE ASSEMBLY FACTOR 7"/>
    <property type="match status" value="1"/>
</dbReference>
<gene>
    <name evidence="3" type="ORF">LSH36_3g14019</name>
</gene>
<dbReference type="EMBL" id="JAODUP010000003">
    <property type="protein sequence ID" value="KAK2170336.1"/>
    <property type="molecule type" value="Genomic_DNA"/>
</dbReference>
<evidence type="ECO:0000256" key="2">
    <source>
        <dbReference type="ARBA" id="ARBA00022737"/>
    </source>
</evidence>
<dbReference type="SUPFAM" id="SSF81901">
    <property type="entry name" value="HCP-like"/>
    <property type="match status" value="1"/>
</dbReference>
<protein>
    <recommendedName>
        <fullName evidence="5">Cytochrome c oxidase assembly factor 7</fullName>
    </recommendedName>
</protein>